<dbReference type="RefSeq" id="WP_382311712.1">
    <property type="nucleotide sequence ID" value="NZ_JBHUFD010000001.1"/>
</dbReference>
<dbReference type="InterPro" id="IPR051531">
    <property type="entry name" value="N-acetyltransferase"/>
</dbReference>
<dbReference type="Gene3D" id="3.40.630.30">
    <property type="match status" value="1"/>
</dbReference>
<dbReference type="SUPFAM" id="SSF55729">
    <property type="entry name" value="Acyl-CoA N-acyltransferases (Nat)"/>
    <property type="match status" value="1"/>
</dbReference>
<feature type="domain" description="N-acetyltransferase" evidence="4">
    <location>
        <begin position="7"/>
        <end position="169"/>
    </location>
</feature>
<evidence type="ECO:0000313" key="6">
    <source>
        <dbReference type="Proteomes" id="UP001597197"/>
    </source>
</evidence>
<evidence type="ECO:0000256" key="1">
    <source>
        <dbReference type="ARBA" id="ARBA00022679"/>
    </source>
</evidence>
<gene>
    <name evidence="5" type="ORF">ACFSDX_03085</name>
</gene>
<evidence type="ECO:0000256" key="2">
    <source>
        <dbReference type="ARBA" id="ARBA00023315"/>
    </source>
</evidence>
<dbReference type="PANTHER" id="PTHR43792:SF8">
    <property type="entry name" value="[RIBOSOMAL PROTEIN US5]-ALANINE N-ACETYLTRANSFERASE"/>
    <property type="match status" value="1"/>
</dbReference>
<accession>A0ABW4QPA2</accession>
<comment type="similarity">
    <text evidence="3">Belongs to the acetyltransferase family. RimJ subfamily.</text>
</comment>
<dbReference type="InterPro" id="IPR000182">
    <property type="entry name" value="GNAT_dom"/>
</dbReference>
<dbReference type="EMBL" id="JBHUFD010000001">
    <property type="protein sequence ID" value="MFD1871393.1"/>
    <property type="molecule type" value="Genomic_DNA"/>
</dbReference>
<keyword evidence="2 5" id="KW-0012">Acyltransferase</keyword>
<dbReference type="Pfam" id="PF13302">
    <property type="entry name" value="Acetyltransf_3"/>
    <property type="match status" value="1"/>
</dbReference>
<dbReference type="PANTHER" id="PTHR43792">
    <property type="entry name" value="GNAT FAMILY, PUTATIVE (AFU_ORTHOLOGUE AFUA_3G00765)-RELATED-RELATED"/>
    <property type="match status" value="1"/>
</dbReference>
<evidence type="ECO:0000256" key="3">
    <source>
        <dbReference type="ARBA" id="ARBA00038502"/>
    </source>
</evidence>
<keyword evidence="1 5" id="KW-0808">Transferase</keyword>
<dbReference type="PROSITE" id="PS51186">
    <property type="entry name" value="GNAT"/>
    <property type="match status" value="1"/>
</dbReference>
<dbReference type="EC" id="2.3.-.-" evidence="5"/>
<dbReference type="InterPro" id="IPR016181">
    <property type="entry name" value="Acyl_CoA_acyltransferase"/>
</dbReference>
<dbReference type="Proteomes" id="UP001597197">
    <property type="component" value="Unassembled WGS sequence"/>
</dbReference>
<protein>
    <submittedName>
        <fullName evidence="5">GNAT family N-acetyltransferase</fullName>
        <ecNumber evidence="5">2.3.-.-</ecNumber>
    </submittedName>
</protein>
<evidence type="ECO:0000259" key="4">
    <source>
        <dbReference type="PROSITE" id="PS51186"/>
    </source>
</evidence>
<organism evidence="5 6">
    <name type="scientific">Hymenobacter bucti</name>
    <dbReference type="NCBI Taxonomy" id="1844114"/>
    <lineage>
        <taxon>Bacteria</taxon>
        <taxon>Pseudomonadati</taxon>
        <taxon>Bacteroidota</taxon>
        <taxon>Cytophagia</taxon>
        <taxon>Cytophagales</taxon>
        <taxon>Hymenobacteraceae</taxon>
        <taxon>Hymenobacter</taxon>
    </lineage>
</organism>
<sequence length="188" mass="21600">MLDTNRLQLRPYQATDADAFFRVLDQSRARLQHSFPDRLRAVPTLADAPTQLAAFARDWRTGRFYVFGIWHRANQAYLGDICLMPQRGGQAEIGYYLALEAEGHGYAREALGAIVQFGFEQVQAERLLIRCFADNKRAQQVAQAHGFQLLAQEEPTRPWFHFSFWDNTPPQAPAILHFIRPKSQIKLI</sequence>
<evidence type="ECO:0000313" key="5">
    <source>
        <dbReference type="EMBL" id="MFD1871393.1"/>
    </source>
</evidence>
<dbReference type="GO" id="GO:0016746">
    <property type="term" value="F:acyltransferase activity"/>
    <property type="evidence" value="ECO:0007669"/>
    <property type="project" value="UniProtKB-KW"/>
</dbReference>
<comment type="caution">
    <text evidence="5">The sequence shown here is derived from an EMBL/GenBank/DDBJ whole genome shotgun (WGS) entry which is preliminary data.</text>
</comment>
<proteinExistence type="inferred from homology"/>
<name>A0ABW4QPA2_9BACT</name>
<keyword evidence="6" id="KW-1185">Reference proteome</keyword>
<reference evidence="6" key="1">
    <citation type="journal article" date="2019" name="Int. J. Syst. Evol. Microbiol.">
        <title>The Global Catalogue of Microorganisms (GCM) 10K type strain sequencing project: providing services to taxonomists for standard genome sequencing and annotation.</title>
        <authorList>
            <consortium name="The Broad Institute Genomics Platform"/>
            <consortium name="The Broad Institute Genome Sequencing Center for Infectious Disease"/>
            <person name="Wu L."/>
            <person name="Ma J."/>
        </authorList>
    </citation>
    <scope>NUCLEOTIDE SEQUENCE [LARGE SCALE GENOMIC DNA]</scope>
    <source>
        <strain evidence="6">CGMCC 1.15795</strain>
    </source>
</reference>